<protein>
    <recommendedName>
        <fullName evidence="4">Gingipain domain-containing protein</fullName>
    </recommendedName>
</protein>
<gene>
    <name evidence="2" type="ORF">AsAng_0003790</name>
</gene>
<reference evidence="2" key="1">
    <citation type="submission" date="2022-09" db="EMBL/GenBank/DDBJ databases">
        <title>Aureispira anguillicida sp. nov., isolated from Leptocephalus of Japanese eel Anguilla japonica.</title>
        <authorList>
            <person name="Yuasa K."/>
            <person name="Mekata T."/>
            <person name="Ikunari K."/>
        </authorList>
    </citation>
    <scope>NUCLEOTIDE SEQUENCE</scope>
    <source>
        <strain evidence="2">EL160426</strain>
    </source>
</reference>
<evidence type="ECO:0000313" key="3">
    <source>
        <dbReference type="Proteomes" id="UP001060919"/>
    </source>
</evidence>
<proteinExistence type="predicted"/>
<dbReference type="EMBL" id="AP026867">
    <property type="protein sequence ID" value="BDS09675.1"/>
    <property type="molecule type" value="Genomic_DNA"/>
</dbReference>
<evidence type="ECO:0000313" key="2">
    <source>
        <dbReference type="EMBL" id="BDS09675.1"/>
    </source>
</evidence>
<dbReference type="AlphaFoldDB" id="A0A915YAY8"/>
<feature type="signal peptide" evidence="1">
    <location>
        <begin position="1"/>
        <end position="26"/>
    </location>
</feature>
<evidence type="ECO:0000256" key="1">
    <source>
        <dbReference type="SAM" id="SignalP"/>
    </source>
</evidence>
<name>A0A915YAY8_9BACT</name>
<accession>A0A915YAY8</accession>
<keyword evidence="3" id="KW-1185">Reference proteome</keyword>
<dbReference type="Proteomes" id="UP001060919">
    <property type="component" value="Chromosome"/>
</dbReference>
<organism evidence="2 3">
    <name type="scientific">Aureispira anguillae</name>
    <dbReference type="NCBI Taxonomy" id="2864201"/>
    <lineage>
        <taxon>Bacteria</taxon>
        <taxon>Pseudomonadati</taxon>
        <taxon>Bacteroidota</taxon>
        <taxon>Saprospiria</taxon>
        <taxon>Saprospirales</taxon>
        <taxon>Saprospiraceae</taxon>
        <taxon>Aureispira</taxon>
    </lineage>
</organism>
<sequence>MQSIYYYFLFLLLISCSPSTPSPSIANQTIKDSTINSPPIIDSSTAAIDTIQTAEEPEYNFDQPISAAAYQPKDDDFPNFDRSNIEAHLKRKVAAGKPLVVHVFVPLCDNEHQGIVRTTASLGNGFSLRSNLYWATRTGMKRYFKEKTAWKLLKSIKNVYKDSVVLERVIFKRTYPNQASVYLVVDAYRGDKMLETVNDFLRAMSSNYTEKVSLEDSFSIAIHGAADLVVFNGHNGLLDLYYKQPEQWYNNSNQQKDMVVIACYANEYFEREAMRAKAYPIVRAKGRLHPGAFVISAIIDDWAMLKSVEDMRLSAGVAYCEVHDCSIKTSKRLFFKGWRSENLTAPY</sequence>
<feature type="chain" id="PRO_5036966127" description="Gingipain domain-containing protein" evidence="1">
    <location>
        <begin position="27"/>
        <end position="347"/>
    </location>
</feature>
<keyword evidence="1" id="KW-0732">Signal</keyword>
<dbReference type="KEGG" id="aup:AsAng_0003790"/>
<evidence type="ECO:0008006" key="4">
    <source>
        <dbReference type="Google" id="ProtNLM"/>
    </source>
</evidence>
<dbReference type="RefSeq" id="WP_264791042.1">
    <property type="nucleotide sequence ID" value="NZ_AP026867.1"/>
</dbReference>